<evidence type="ECO:0000256" key="2">
    <source>
        <dbReference type="ARBA" id="ARBA00005635"/>
    </source>
</evidence>
<dbReference type="PANTHER" id="PTHR13114">
    <property type="entry name" value="MEDIATOR OF RNA POLYMERASE II TRANSCRIPTION SUBUNIT 17"/>
    <property type="match status" value="1"/>
</dbReference>
<comment type="subunit">
    <text evidence="8">Component of the Mediator complex.</text>
</comment>
<feature type="region of interest" description="Disordered" evidence="9">
    <location>
        <begin position="85"/>
        <end position="120"/>
    </location>
</feature>
<dbReference type="PANTHER" id="PTHR13114:SF7">
    <property type="entry name" value="MEDIATOR OF RNA POLYMERASE II TRANSCRIPTION SUBUNIT 17"/>
    <property type="match status" value="1"/>
</dbReference>
<protein>
    <recommendedName>
        <fullName evidence="3 8">Mediator of RNA polymerase II transcription subunit 17</fullName>
    </recommendedName>
    <alternativeName>
        <fullName evidence="7 8">Mediator complex subunit 17</fullName>
    </alternativeName>
</protein>
<evidence type="ECO:0000256" key="5">
    <source>
        <dbReference type="ARBA" id="ARBA00023163"/>
    </source>
</evidence>
<dbReference type="EMBL" id="MU006584">
    <property type="protein sequence ID" value="KAF2745176.1"/>
    <property type="molecule type" value="Genomic_DNA"/>
</dbReference>
<dbReference type="InterPro" id="IPR019313">
    <property type="entry name" value="Mediator_Med17"/>
</dbReference>
<evidence type="ECO:0000256" key="1">
    <source>
        <dbReference type="ARBA" id="ARBA00004123"/>
    </source>
</evidence>
<accession>A0A6A6V5J4</accession>
<organism evidence="10 11">
    <name type="scientific">Sporormia fimetaria CBS 119925</name>
    <dbReference type="NCBI Taxonomy" id="1340428"/>
    <lineage>
        <taxon>Eukaryota</taxon>
        <taxon>Fungi</taxon>
        <taxon>Dikarya</taxon>
        <taxon>Ascomycota</taxon>
        <taxon>Pezizomycotina</taxon>
        <taxon>Dothideomycetes</taxon>
        <taxon>Pleosporomycetidae</taxon>
        <taxon>Pleosporales</taxon>
        <taxon>Sporormiaceae</taxon>
        <taxon>Sporormia</taxon>
    </lineage>
</organism>
<evidence type="ECO:0000256" key="3">
    <source>
        <dbReference type="ARBA" id="ARBA00019610"/>
    </source>
</evidence>
<dbReference type="Pfam" id="PF10156">
    <property type="entry name" value="Med17"/>
    <property type="match status" value="1"/>
</dbReference>
<keyword evidence="6 8" id="KW-0539">Nucleus</keyword>
<comment type="subcellular location">
    <subcellularLocation>
        <location evidence="1 8">Nucleus</location>
    </subcellularLocation>
</comment>
<evidence type="ECO:0000256" key="4">
    <source>
        <dbReference type="ARBA" id="ARBA00023015"/>
    </source>
</evidence>
<evidence type="ECO:0000313" key="11">
    <source>
        <dbReference type="Proteomes" id="UP000799440"/>
    </source>
</evidence>
<proteinExistence type="inferred from homology"/>
<evidence type="ECO:0000256" key="7">
    <source>
        <dbReference type="ARBA" id="ARBA00032014"/>
    </source>
</evidence>
<keyword evidence="4 8" id="KW-0805">Transcription regulation</keyword>
<dbReference type="GO" id="GO:0003712">
    <property type="term" value="F:transcription coregulator activity"/>
    <property type="evidence" value="ECO:0007669"/>
    <property type="project" value="InterPro"/>
</dbReference>
<feature type="region of interest" description="Disordered" evidence="9">
    <location>
        <begin position="1"/>
        <end position="23"/>
    </location>
</feature>
<sequence length="702" mass="78992">MQGQLTQAPTLFLPTSPADAAPRHLLDHHSTSDMSERDATTDENVVVRPWPTRPKEKLEAIELYTQLIQLDAERGHIQNITEQTLREEIDRGRQASQDDPMEGVEDGEEGEDAEEEVPTREKKLEELEAARLALISKSEFAQFYARNTLDLFALILTKDPTKGVNASFSEMIKKEGVPRGSFAVSRQKEGPKKDWEYQRDRYEQDRVRYASKGSRMHALESAADTLLKAATQLENDVQKEVKYWDEVLSISDKGWPLQRLRRGGRPSSTFAVRYGFREASSHFQGRGLAPLRMDDDGSIILDPSLSLKPKTLRIRVSENGKITGTSRLSGLKEATETAVEKTIQLARDSLFEEEIYHELCIEARQLFGYGVHVQNSIVQLDIPTFSRSTSSEDSRRQILIDCIPLDHEPTPADDHNSDWLALTIAEALRLFLAHEHNMRLFRRSQPSRKRHLGPNEHRTPPLLRTILAMLSHIRGLNSLQFHLSSLSTTLGSAGLPSTLSVTGEMSLNRLTSLLSKSRKQGLTPIDQILNLAVKPLDGLATLTLPSITSDSDPEALKIAICTFLAEPTNGTEFKVTLPPSLVSVLNLSPDQKREFKFPSVEETTSYIDFLVSLHLSHTLLRERYTRAMPAVSKDPIVSLEVKEGKKVYRKNVEVNVTNGRLTVAMLRPSLFPYTNEGRALERTWEGKKEGKTFWEAVDAFLA</sequence>
<dbReference type="GO" id="GO:0070847">
    <property type="term" value="C:core mediator complex"/>
    <property type="evidence" value="ECO:0007669"/>
    <property type="project" value="TreeGrafter"/>
</dbReference>
<gene>
    <name evidence="8" type="primary">MED17</name>
    <name evidence="10" type="ORF">M011DRAFT_469881</name>
</gene>
<keyword evidence="11" id="KW-1185">Reference proteome</keyword>
<evidence type="ECO:0000256" key="8">
    <source>
        <dbReference type="RuleBase" id="RU364140"/>
    </source>
</evidence>
<dbReference type="OrthoDB" id="5319830at2759"/>
<comment type="function">
    <text evidence="8">Component of the Mediator complex, a coactivator involved in the regulated transcription of nearly all RNA polymerase II-dependent genes. Mediator functions as a bridge to convey information from gene-specific regulatory proteins to the basal RNA polymerase II transcription machinery. Mediator is recruited to promoters by direct interactions with regulatory proteins and serves as a scaffold for the assembly of a functional preinitiation complex with RNA polymerase II and the general transcription factors.</text>
</comment>
<feature type="compositionally biased region" description="Acidic residues" evidence="9">
    <location>
        <begin position="99"/>
        <end position="116"/>
    </location>
</feature>
<dbReference type="Proteomes" id="UP000799440">
    <property type="component" value="Unassembled WGS sequence"/>
</dbReference>
<keyword evidence="8" id="KW-0010">Activator</keyword>
<dbReference type="GO" id="GO:0006357">
    <property type="term" value="P:regulation of transcription by RNA polymerase II"/>
    <property type="evidence" value="ECO:0007669"/>
    <property type="project" value="InterPro"/>
</dbReference>
<keyword evidence="5 8" id="KW-0804">Transcription</keyword>
<comment type="similarity">
    <text evidence="2 8">Belongs to the Mediator complex subunit 17 family.</text>
</comment>
<dbReference type="GO" id="GO:0016592">
    <property type="term" value="C:mediator complex"/>
    <property type="evidence" value="ECO:0007669"/>
    <property type="project" value="InterPro"/>
</dbReference>
<name>A0A6A6V5J4_9PLEO</name>
<evidence type="ECO:0000256" key="6">
    <source>
        <dbReference type="ARBA" id="ARBA00023242"/>
    </source>
</evidence>
<evidence type="ECO:0000313" key="10">
    <source>
        <dbReference type="EMBL" id="KAF2745176.1"/>
    </source>
</evidence>
<evidence type="ECO:0000256" key="9">
    <source>
        <dbReference type="SAM" id="MobiDB-lite"/>
    </source>
</evidence>
<dbReference type="AlphaFoldDB" id="A0A6A6V5J4"/>
<reference evidence="10" key="1">
    <citation type="journal article" date="2020" name="Stud. Mycol.">
        <title>101 Dothideomycetes genomes: a test case for predicting lifestyles and emergence of pathogens.</title>
        <authorList>
            <person name="Haridas S."/>
            <person name="Albert R."/>
            <person name="Binder M."/>
            <person name="Bloem J."/>
            <person name="Labutti K."/>
            <person name="Salamov A."/>
            <person name="Andreopoulos B."/>
            <person name="Baker S."/>
            <person name="Barry K."/>
            <person name="Bills G."/>
            <person name="Bluhm B."/>
            <person name="Cannon C."/>
            <person name="Castanera R."/>
            <person name="Culley D."/>
            <person name="Daum C."/>
            <person name="Ezra D."/>
            <person name="Gonzalez J."/>
            <person name="Henrissat B."/>
            <person name="Kuo A."/>
            <person name="Liang C."/>
            <person name="Lipzen A."/>
            <person name="Lutzoni F."/>
            <person name="Magnuson J."/>
            <person name="Mondo S."/>
            <person name="Nolan M."/>
            <person name="Ohm R."/>
            <person name="Pangilinan J."/>
            <person name="Park H.-J."/>
            <person name="Ramirez L."/>
            <person name="Alfaro M."/>
            <person name="Sun H."/>
            <person name="Tritt A."/>
            <person name="Yoshinaga Y."/>
            <person name="Zwiers L.-H."/>
            <person name="Turgeon B."/>
            <person name="Goodwin S."/>
            <person name="Spatafora J."/>
            <person name="Crous P."/>
            <person name="Grigoriev I."/>
        </authorList>
    </citation>
    <scope>NUCLEOTIDE SEQUENCE</scope>
    <source>
        <strain evidence="10">CBS 119925</strain>
    </source>
</reference>